<dbReference type="InterPro" id="IPR036680">
    <property type="entry name" value="SPOR-like_sf"/>
</dbReference>
<dbReference type="EMBL" id="JAUEOZ010000002">
    <property type="protein sequence ID" value="MDN2482926.1"/>
    <property type="molecule type" value="Genomic_DNA"/>
</dbReference>
<name>A0ABT7Y4M6_9VIBR</name>
<proteinExistence type="predicted"/>
<gene>
    <name evidence="2" type="ORF">QWJ08_16410</name>
</gene>
<feature type="region of interest" description="Disordered" evidence="1">
    <location>
        <begin position="1"/>
        <end position="49"/>
    </location>
</feature>
<feature type="compositionally biased region" description="Polar residues" evidence="1">
    <location>
        <begin position="34"/>
        <end position="49"/>
    </location>
</feature>
<feature type="compositionally biased region" description="Basic and acidic residues" evidence="1">
    <location>
        <begin position="1"/>
        <end position="10"/>
    </location>
</feature>
<organism evidence="2 3">
    <name type="scientific">Vibrio agarivorans</name>
    <dbReference type="NCBI Taxonomy" id="153622"/>
    <lineage>
        <taxon>Bacteria</taxon>
        <taxon>Pseudomonadati</taxon>
        <taxon>Pseudomonadota</taxon>
        <taxon>Gammaproteobacteria</taxon>
        <taxon>Vibrionales</taxon>
        <taxon>Vibrionaceae</taxon>
        <taxon>Vibrio</taxon>
    </lineage>
</organism>
<dbReference type="RefSeq" id="WP_289962978.1">
    <property type="nucleotide sequence ID" value="NZ_JAUEOZ010000002.1"/>
</dbReference>
<evidence type="ECO:0000313" key="3">
    <source>
        <dbReference type="Proteomes" id="UP001169719"/>
    </source>
</evidence>
<keyword evidence="3" id="KW-1185">Reference proteome</keyword>
<evidence type="ECO:0000256" key="1">
    <source>
        <dbReference type="SAM" id="MobiDB-lite"/>
    </source>
</evidence>
<dbReference type="Proteomes" id="UP001169719">
    <property type="component" value="Unassembled WGS sequence"/>
</dbReference>
<reference evidence="2" key="1">
    <citation type="submission" date="2024-05" db="EMBL/GenBank/DDBJ databases">
        <title>Genome Sequences of Four Agar- Degrading Marine Bacteria.</title>
        <authorList>
            <person name="Phillips E.K."/>
            <person name="Shaffer J.C."/>
            <person name="Henson M.W."/>
            <person name="Temperton B."/>
            <person name="Thrash C.J."/>
            <person name="Martin M.O."/>
        </authorList>
    </citation>
    <scope>NUCLEOTIDE SEQUENCE</scope>
    <source>
        <strain evidence="2">EKP203</strain>
    </source>
</reference>
<accession>A0ABT7Y4M6</accession>
<comment type="caution">
    <text evidence="2">The sequence shown here is derived from an EMBL/GenBank/DDBJ whole genome shotgun (WGS) entry which is preliminary data.</text>
</comment>
<sequence length="140" mass="15886">MAERSAKEDTSDMNNDEPVSAQHNEEPITEENVEQLNTNDEQETIASTPLSPIVLEEALYVQVFATEDRITAEKVVNDVNQYFPSQTSVIRSSGIFRVLIGPLEPEQTQKIVNEINQHSDYATAFVISHFSEFKQEQEQQ</sequence>
<evidence type="ECO:0000313" key="2">
    <source>
        <dbReference type="EMBL" id="MDN2482926.1"/>
    </source>
</evidence>
<protein>
    <recommendedName>
        <fullName evidence="4">SPOR domain-containing protein</fullName>
    </recommendedName>
</protein>
<dbReference type="SUPFAM" id="SSF110997">
    <property type="entry name" value="Sporulation related repeat"/>
    <property type="match status" value="1"/>
</dbReference>
<evidence type="ECO:0008006" key="4">
    <source>
        <dbReference type="Google" id="ProtNLM"/>
    </source>
</evidence>